<accession>B6JYS5</accession>
<dbReference type="Pfam" id="PF17124">
    <property type="entry name" value="ThiJ_like"/>
    <property type="match status" value="1"/>
</dbReference>
<dbReference type="OrthoDB" id="543156at2759"/>
<dbReference type="PANTHER" id="PTHR43068">
    <property type="entry name" value="SLR1854 PROTEIN"/>
    <property type="match status" value="1"/>
</dbReference>
<evidence type="ECO:0000313" key="2">
    <source>
        <dbReference type="EMBL" id="EEB06693.1"/>
    </source>
</evidence>
<evidence type="ECO:0000313" key="3">
    <source>
        <dbReference type="Proteomes" id="UP000001744"/>
    </source>
</evidence>
<protein>
    <submittedName>
        <fullName evidence="2">Uncharacterized protein</fullName>
    </submittedName>
</protein>
<dbReference type="Gene3D" id="3.40.50.880">
    <property type="match status" value="1"/>
</dbReference>
<proteinExistence type="predicted"/>
<dbReference type="STRING" id="402676.B6JYS5"/>
<dbReference type="HOGENOM" id="CLU_900652_0_0_1"/>
<name>B6JYS5_SCHJY</name>
<dbReference type="RefSeq" id="XP_002172986.1">
    <property type="nucleotide sequence ID" value="XM_002172950.2"/>
</dbReference>
<dbReference type="InterPro" id="IPR032633">
    <property type="entry name" value="ThiJ-like"/>
</dbReference>
<dbReference type="PANTHER" id="PTHR43068:SF1">
    <property type="entry name" value="SLR1854 PROTEIN"/>
    <property type="match status" value="1"/>
</dbReference>
<dbReference type="InterPro" id="IPR029062">
    <property type="entry name" value="Class_I_gatase-like"/>
</dbReference>
<reference evidence="2 3" key="1">
    <citation type="journal article" date="2011" name="Science">
        <title>Comparative functional genomics of the fission yeasts.</title>
        <authorList>
            <person name="Rhind N."/>
            <person name="Chen Z."/>
            <person name="Yassour M."/>
            <person name="Thompson D.A."/>
            <person name="Haas B.J."/>
            <person name="Habib N."/>
            <person name="Wapinski I."/>
            <person name="Roy S."/>
            <person name="Lin M.F."/>
            <person name="Heiman D.I."/>
            <person name="Young S.K."/>
            <person name="Furuya K."/>
            <person name="Guo Y."/>
            <person name="Pidoux A."/>
            <person name="Chen H.M."/>
            <person name="Robbertse B."/>
            <person name="Goldberg J.M."/>
            <person name="Aoki K."/>
            <person name="Bayne E.H."/>
            <person name="Berlin A.M."/>
            <person name="Desjardins C.A."/>
            <person name="Dobbs E."/>
            <person name="Dukaj L."/>
            <person name="Fan L."/>
            <person name="FitzGerald M.G."/>
            <person name="French C."/>
            <person name="Gujja S."/>
            <person name="Hansen K."/>
            <person name="Keifenheim D."/>
            <person name="Levin J.Z."/>
            <person name="Mosher R.A."/>
            <person name="Mueller C.A."/>
            <person name="Pfiffner J."/>
            <person name="Priest M."/>
            <person name="Russ C."/>
            <person name="Smialowska A."/>
            <person name="Swoboda P."/>
            <person name="Sykes S.M."/>
            <person name="Vaughn M."/>
            <person name="Vengrova S."/>
            <person name="Yoder R."/>
            <person name="Zeng Q."/>
            <person name="Allshire R."/>
            <person name="Baulcombe D."/>
            <person name="Birren B.W."/>
            <person name="Brown W."/>
            <person name="Ekwall K."/>
            <person name="Kellis M."/>
            <person name="Leatherwood J."/>
            <person name="Levin H."/>
            <person name="Margalit H."/>
            <person name="Martienssen R."/>
            <person name="Nieduszynski C.A."/>
            <person name="Spatafora J.W."/>
            <person name="Friedman N."/>
            <person name="Dalgaard J.Z."/>
            <person name="Baumann P."/>
            <person name="Niki H."/>
            <person name="Regev A."/>
            <person name="Nusbaum C."/>
        </authorList>
    </citation>
    <scope>NUCLEOTIDE SEQUENCE [LARGE SCALE GENOMIC DNA]</scope>
    <source>
        <strain evidence="3">yFS275 / FY16936</strain>
    </source>
</reference>
<sequence>MAFRYFQLAKRDAINVLDPAVRPNHAGVIPAPVFGLDSHLSPHVGILLPLNGFDMEQVCFVWRSLTDSGFMVEFIIPHVPHENDDSANLTPQPNQDVLSGTKGLLKGPPKSAKEIYSVLCTLNEFTHPNVLHSTGFTLTKFDVLFITGGAGQGVEEMITDPLLHSLLVPYLRLCYREKPDNNAAKEPSKIVCAVSQGVRAIYAADPTIQLKATTIPVWMERSSLLLGLRPIKAPYTAPSLPQDRYVAGPVAKKKFIYVDEKYYCVTGRCNNDSIMLARMVVRLYKQAQRELQRHLRHQSVSKKTESPSSD</sequence>
<evidence type="ECO:0000256" key="1">
    <source>
        <dbReference type="SAM" id="MobiDB-lite"/>
    </source>
</evidence>
<dbReference type="OMA" id="TIPVWME"/>
<dbReference type="Proteomes" id="UP000001744">
    <property type="component" value="Unassembled WGS sequence"/>
</dbReference>
<dbReference type="VEuPathDB" id="FungiDB:SJAG_01743"/>
<dbReference type="GeneID" id="7049905"/>
<dbReference type="EMBL" id="KE651168">
    <property type="protein sequence ID" value="EEB06693.1"/>
    <property type="molecule type" value="Genomic_DNA"/>
</dbReference>
<feature type="compositionally biased region" description="Polar residues" evidence="1">
    <location>
        <begin position="86"/>
        <end position="98"/>
    </location>
</feature>
<keyword evidence="3" id="KW-1185">Reference proteome</keyword>
<dbReference type="JaponicusDB" id="SJAG_01743"/>
<feature type="region of interest" description="Disordered" evidence="1">
    <location>
        <begin position="84"/>
        <end position="108"/>
    </location>
</feature>
<organism evidence="2 3">
    <name type="scientific">Schizosaccharomyces japonicus (strain yFS275 / FY16936)</name>
    <name type="common">Fission yeast</name>
    <dbReference type="NCBI Taxonomy" id="402676"/>
    <lineage>
        <taxon>Eukaryota</taxon>
        <taxon>Fungi</taxon>
        <taxon>Dikarya</taxon>
        <taxon>Ascomycota</taxon>
        <taxon>Taphrinomycotina</taxon>
        <taxon>Schizosaccharomycetes</taxon>
        <taxon>Schizosaccharomycetales</taxon>
        <taxon>Schizosaccharomycetaceae</taxon>
        <taxon>Schizosaccharomyces</taxon>
    </lineage>
</organism>
<gene>
    <name evidence="2" type="ORF">SJAG_01743</name>
</gene>
<dbReference type="AlphaFoldDB" id="B6JYS5"/>